<name>A0A239G788_9FIRM</name>
<dbReference type="Pfam" id="PF00953">
    <property type="entry name" value="Glycos_transf_4"/>
    <property type="match status" value="1"/>
</dbReference>
<keyword evidence="6 8" id="KW-0472">Membrane</keyword>
<keyword evidence="7" id="KW-0479">Metal-binding</keyword>
<evidence type="ECO:0000313" key="10">
    <source>
        <dbReference type="Proteomes" id="UP000198304"/>
    </source>
</evidence>
<dbReference type="OrthoDB" id="9805475at2"/>
<dbReference type="GO" id="GO:0005886">
    <property type="term" value="C:plasma membrane"/>
    <property type="evidence" value="ECO:0007669"/>
    <property type="project" value="UniProtKB-SubCell"/>
</dbReference>
<evidence type="ECO:0000256" key="6">
    <source>
        <dbReference type="ARBA" id="ARBA00023136"/>
    </source>
</evidence>
<evidence type="ECO:0000256" key="1">
    <source>
        <dbReference type="ARBA" id="ARBA00004651"/>
    </source>
</evidence>
<dbReference type="GO" id="GO:0046872">
    <property type="term" value="F:metal ion binding"/>
    <property type="evidence" value="ECO:0007669"/>
    <property type="project" value="UniProtKB-KW"/>
</dbReference>
<evidence type="ECO:0000313" key="9">
    <source>
        <dbReference type="EMBL" id="SNS64979.1"/>
    </source>
</evidence>
<dbReference type="GO" id="GO:0009103">
    <property type="term" value="P:lipopolysaccharide biosynthetic process"/>
    <property type="evidence" value="ECO:0007669"/>
    <property type="project" value="TreeGrafter"/>
</dbReference>
<feature type="transmembrane region" description="Helical" evidence="8">
    <location>
        <begin position="107"/>
        <end position="131"/>
    </location>
</feature>
<dbReference type="InterPro" id="IPR018480">
    <property type="entry name" value="PNAcMuramoyl-5peptid_Trfase_CS"/>
</dbReference>
<dbReference type="GO" id="GO:0071555">
    <property type="term" value="P:cell wall organization"/>
    <property type="evidence" value="ECO:0007669"/>
    <property type="project" value="TreeGrafter"/>
</dbReference>
<feature type="transmembrane region" description="Helical" evidence="8">
    <location>
        <begin position="305"/>
        <end position="323"/>
    </location>
</feature>
<evidence type="ECO:0000256" key="3">
    <source>
        <dbReference type="ARBA" id="ARBA00022679"/>
    </source>
</evidence>
<keyword evidence="3 9" id="KW-0808">Transferase</keyword>
<dbReference type="Proteomes" id="UP000198304">
    <property type="component" value="Unassembled WGS sequence"/>
</dbReference>
<gene>
    <name evidence="9" type="ORF">SAMN05446037_101594</name>
</gene>
<feature type="transmembrane region" description="Helical" evidence="8">
    <location>
        <begin position="168"/>
        <end position="188"/>
    </location>
</feature>
<comment type="subcellular location">
    <subcellularLocation>
        <location evidence="1">Cell membrane</location>
        <topology evidence="1">Multi-pass membrane protein</topology>
    </subcellularLocation>
</comment>
<dbReference type="CDD" id="cd06853">
    <property type="entry name" value="GT_WecA_like"/>
    <property type="match status" value="1"/>
</dbReference>
<sequence>MDYYIFAFIIAMSLSYILTPYAKRIAHKIGAIDVPKDNRRVHKVPIPRLGGLAIYIAFIVATLIMAVVSRDVLDISKGLIGIFAGATIIVLIGVIDDSKQISAKYKLLGQIIAATIVVYSGVEVEFITNILNKTTGTFPLGKLGVPLTIFWIVGITNAVNLIDGLDGLAAGVSSIAALSLAYVAYLSGQENGPAIAMILIILAGSLIGFLPYNFNPARIFMGDTGSLLVGFILATISIEGLIKSAATIAVAIPVLAIPVLALGVPIFDTTFAIIRRLVNGRPIMEADKGHLHHRLLDQGLSQKQTVLVLYFISMLFGASAIAISGSNRIGAYLILVAVSFVVFWGALRIGLVKKPQERKANS</sequence>
<dbReference type="AlphaFoldDB" id="A0A239G788"/>
<organism evidence="9 10">
    <name type="scientific">Anaerovirgula multivorans</name>
    <dbReference type="NCBI Taxonomy" id="312168"/>
    <lineage>
        <taxon>Bacteria</taxon>
        <taxon>Bacillati</taxon>
        <taxon>Bacillota</taxon>
        <taxon>Clostridia</taxon>
        <taxon>Peptostreptococcales</taxon>
        <taxon>Natronincolaceae</taxon>
        <taxon>Anaerovirgula</taxon>
    </lineage>
</organism>
<dbReference type="GO" id="GO:0044038">
    <property type="term" value="P:cell wall macromolecule biosynthetic process"/>
    <property type="evidence" value="ECO:0007669"/>
    <property type="project" value="TreeGrafter"/>
</dbReference>
<feature type="binding site" evidence="7">
    <location>
        <position position="223"/>
    </location>
    <ligand>
        <name>Mg(2+)</name>
        <dbReference type="ChEBI" id="CHEBI:18420"/>
    </ligand>
</feature>
<feature type="transmembrane region" description="Helical" evidence="8">
    <location>
        <begin position="224"/>
        <end position="242"/>
    </location>
</feature>
<feature type="transmembrane region" description="Helical" evidence="8">
    <location>
        <begin position="6"/>
        <end position="22"/>
    </location>
</feature>
<comment type="cofactor">
    <cofactor evidence="7">
        <name>Mg(2+)</name>
        <dbReference type="ChEBI" id="CHEBI:18420"/>
    </cofactor>
</comment>
<protein>
    <submittedName>
        <fullName evidence="9">UDP-GlcNAc:undecaprenyl-phosphate GlcNAc-1-phosphate transferase</fullName>
    </submittedName>
</protein>
<evidence type="ECO:0000256" key="7">
    <source>
        <dbReference type="PIRSR" id="PIRSR600715-1"/>
    </source>
</evidence>
<keyword evidence="10" id="KW-1185">Reference proteome</keyword>
<feature type="transmembrane region" description="Helical" evidence="8">
    <location>
        <begin position="75"/>
        <end position="95"/>
    </location>
</feature>
<feature type="transmembrane region" description="Helical" evidence="8">
    <location>
        <begin position="194"/>
        <end position="212"/>
    </location>
</feature>
<evidence type="ECO:0000256" key="8">
    <source>
        <dbReference type="SAM" id="Phobius"/>
    </source>
</evidence>
<feature type="transmembrane region" description="Helical" evidence="8">
    <location>
        <begin position="329"/>
        <end position="351"/>
    </location>
</feature>
<dbReference type="PANTHER" id="PTHR22926:SF3">
    <property type="entry name" value="UNDECAPRENYL-PHOSPHATE ALPHA-N-ACETYLGLUCOSAMINYL 1-PHOSPHATE TRANSFERASE"/>
    <property type="match status" value="1"/>
</dbReference>
<evidence type="ECO:0000256" key="4">
    <source>
        <dbReference type="ARBA" id="ARBA00022692"/>
    </source>
</evidence>
<feature type="transmembrane region" description="Helical" evidence="8">
    <location>
        <begin position="248"/>
        <end position="274"/>
    </location>
</feature>
<feature type="transmembrane region" description="Helical" evidence="8">
    <location>
        <begin position="143"/>
        <end position="161"/>
    </location>
</feature>
<dbReference type="EMBL" id="FZOJ01000015">
    <property type="protein sequence ID" value="SNS64979.1"/>
    <property type="molecule type" value="Genomic_DNA"/>
</dbReference>
<evidence type="ECO:0000256" key="5">
    <source>
        <dbReference type="ARBA" id="ARBA00022989"/>
    </source>
</evidence>
<dbReference type="GO" id="GO:0016780">
    <property type="term" value="F:phosphotransferase activity, for other substituted phosphate groups"/>
    <property type="evidence" value="ECO:0007669"/>
    <property type="project" value="InterPro"/>
</dbReference>
<reference evidence="9 10" key="1">
    <citation type="submission" date="2017-06" db="EMBL/GenBank/DDBJ databases">
        <authorList>
            <person name="Kim H.J."/>
            <person name="Triplett B.A."/>
        </authorList>
    </citation>
    <scope>NUCLEOTIDE SEQUENCE [LARGE SCALE GENOMIC DNA]</scope>
    <source>
        <strain evidence="9 10">SCA</strain>
    </source>
</reference>
<feature type="transmembrane region" description="Helical" evidence="8">
    <location>
        <begin position="49"/>
        <end position="69"/>
    </location>
</feature>
<keyword evidence="4 8" id="KW-0812">Transmembrane</keyword>
<accession>A0A239G788</accession>
<evidence type="ECO:0000256" key="2">
    <source>
        <dbReference type="ARBA" id="ARBA00022475"/>
    </source>
</evidence>
<proteinExistence type="predicted"/>
<dbReference type="PANTHER" id="PTHR22926">
    <property type="entry name" value="PHOSPHO-N-ACETYLMURAMOYL-PENTAPEPTIDE-TRANSFERASE"/>
    <property type="match status" value="1"/>
</dbReference>
<dbReference type="InterPro" id="IPR000715">
    <property type="entry name" value="Glycosyl_transferase_4"/>
</dbReference>
<dbReference type="RefSeq" id="WP_089283738.1">
    <property type="nucleotide sequence ID" value="NZ_FZOJ01000015.1"/>
</dbReference>
<keyword evidence="5 8" id="KW-1133">Transmembrane helix</keyword>
<dbReference type="PROSITE" id="PS01348">
    <property type="entry name" value="MRAY_2"/>
    <property type="match status" value="1"/>
</dbReference>
<keyword evidence="7" id="KW-0460">Magnesium</keyword>
<keyword evidence="2" id="KW-1003">Cell membrane</keyword>
<feature type="binding site" evidence="7">
    <location>
        <position position="160"/>
    </location>
    <ligand>
        <name>Mg(2+)</name>
        <dbReference type="ChEBI" id="CHEBI:18420"/>
    </ligand>
</feature>